<dbReference type="AlphaFoldDB" id="A0ABD0XTB1"/>
<name>A0ABD0XTB1_9HEMI</name>
<dbReference type="PANTHER" id="PTHR43586">
    <property type="entry name" value="CYSTEINE DESULFURASE"/>
    <property type="match status" value="1"/>
</dbReference>
<dbReference type="InterPro" id="IPR000192">
    <property type="entry name" value="Aminotrans_V_dom"/>
</dbReference>
<feature type="non-terminal residue" evidence="4">
    <location>
        <position position="1"/>
    </location>
</feature>
<gene>
    <name evidence="4" type="ORF">AAG570_007953</name>
</gene>
<dbReference type="Gene3D" id="3.40.640.10">
    <property type="entry name" value="Type I PLP-dependent aspartate aminotransferase-like (Major domain)"/>
    <property type="match status" value="1"/>
</dbReference>
<reference evidence="4 5" key="1">
    <citation type="submission" date="2024-07" db="EMBL/GenBank/DDBJ databases">
        <title>Chromosome-level genome assembly of the water stick insect Ranatra chinensis (Heteroptera: Nepidae).</title>
        <authorList>
            <person name="Liu X."/>
        </authorList>
    </citation>
    <scope>NUCLEOTIDE SEQUENCE [LARGE SCALE GENOMIC DNA]</scope>
    <source>
        <strain evidence="4">Cailab_2021Rc</strain>
        <tissue evidence="4">Muscle</tissue>
    </source>
</reference>
<dbReference type="EMBL" id="JBFDAA010000022">
    <property type="protein sequence ID" value="KAL1110422.1"/>
    <property type="molecule type" value="Genomic_DNA"/>
</dbReference>
<proteinExistence type="predicted"/>
<organism evidence="4 5">
    <name type="scientific">Ranatra chinensis</name>
    <dbReference type="NCBI Taxonomy" id="642074"/>
    <lineage>
        <taxon>Eukaryota</taxon>
        <taxon>Metazoa</taxon>
        <taxon>Ecdysozoa</taxon>
        <taxon>Arthropoda</taxon>
        <taxon>Hexapoda</taxon>
        <taxon>Insecta</taxon>
        <taxon>Pterygota</taxon>
        <taxon>Neoptera</taxon>
        <taxon>Paraneoptera</taxon>
        <taxon>Hemiptera</taxon>
        <taxon>Heteroptera</taxon>
        <taxon>Panheteroptera</taxon>
        <taxon>Nepomorpha</taxon>
        <taxon>Nepidae</taxon>
        <taxon>Ranatrinae</taxon>
        <taxon>Ranatra</taxon>
    </lineage>
</organism>
<sequence length="147" mass="16493">LKGQVTLKIGFWLFYNLNIVIITYIVSVVYCDYTASARALKFIEEYITNEVLPYYGNTHTTTTITSMQSTLFRQEARDIIRSAVHASENDLVVFAGHGCTGAVHKLIHNLAITPESLPVVFVGPSEHHSNLIPWRELGSKVSFHNLT</sequence>
<protein>
    <recommendedName>
        <fullName evidence="3">Aminotransferase class V domain-containing protein</fullName>
    </recommendedName>
</protein>
<dbReference type="Pfam" id="PF00266">
    <property type="entry name" value="Aminotran_5"/>
    <property type="match status" value="1"/>
</dbReference>
<dbReference type="PANTHER" id="PTHR43586:SF8">
    <property type="entry name" value="CYSTEINE DESULFURASE 1, CHLOROPLASTIC"/>
    <property type="match status" value="1"/>
</dbReference>
<feature type="transmembrane region" description="Helical" evidence="2">
    <location>
        <begin position="12"/>
        <end position="31"/>
    </location>
</feature>
<evidence type="ECO:0000256" key="1">
    <source>
        <dbReference type="ARBA" id="ARBA00022898"/>
    </source>
</evidence>
<evidence type="ECO:0000259" key="3">
    <source>
        <dbReference type="Pfam" id="PF00266"/>
    </source>
</evidence>
<keyword evidence="2" id="KW-1133">Transmembrane helix</keyword>
<evidence type="ECO:0000313" key="4">
    <source>
        <dbReference type="EMBL" id="KAL1110422.1"/>
    </source>
</evidence>
<feature type="domain" description="Aminotransferase class V" evidence="3">
    <location>
        <begin position="29"/>
        <end position="140"/>
    </location>
</feature>
<keyword evidence="2" id="KW-0472">Membrane</keyword>
<dbReference type="Proteomes" id="UP001558652">
    <property type="component" value="Unassembled WGS sequence"/>
</dbReference>
<evidence type="ECO:0000256" key="2">
    <source>
        <dbReference type="SAM" id="Phobius"/>
    </source>
</evidence>
<dbReference type="InterPro" id="IPR015424">
    <property type="entry name" value="PyrdxlP-dep_Trfase"/>
</dbReference>
<keyword evidence="2" id="KW-0812">Transmembrane</keyword>
<evidence type="ECO:0000313" key="5">
    <source>
        <dbReference type="Proteomes" id="UP001558652"/>
    </source>
</evidence>
<accession>A0ABD0XTB1</accession>
<keyword evidence="1" id="KW-0663">Pyridoxal phosphate</keyword>
<keyword evidence="5" id="KW-1185">Reference proteome</keyword>
<comment type="caution">
    <text evidence="4">The sequence shown here is derived from an EMBL/GenBank/DDBJ whole genome shotgun (WGS) entry which is preliminary data.</text>
</comment>
<dbReference type="InterPro" id="IPR015421">
    <property type="entry name" value="PyrdxlP-dep_Trfase_major"/>
</dbReference>
<dbReference type="SUPFAM" id="SSF53383">
    <property type="entry name" value="PLP-dependent transferases"/>
    <property type="match status" value="1"/>
</dbReference>